<keyword evidence="5" id="KW-1185">Reference proteome</keyword>
<evidence type="ECO:0000259" key="3">
    <source>
        <dbReference type="Pfam" id="PF01370"/>
    </source>
</evidence>
<dbReference type="InterPro" id="IPR036291">
    <property type="entry name" value="NAD(P)-bd_dom_sf"/>
</dbReference>
<sequence length="308" mass="34434">MNALEGKNVLLTGATGFLGGLTLQHLRDVGCNVTSINRNSITVFARESEREIPCTTLSSQEIYDALGDLGDLGDSTLIHLAANAGGQEDTSNIANLVQGNFSFGLNVIEAARKKGCRRVLNFGTFWQYDQTGQQRPVNLYAALKECYQAILDYYCDRYKMNAFSMILSDTYGEKDFRAKVVNHIIDCGLSKRICELSEGRQKIRLLHHDDFIDGLSLALTHILSEEPKGIHFKHSLFGQDEISIRELVSKVSKVTEIETNVHWGAIPANDRVPERPFEPFLPISGWQPIIELEDGIRRTFLSRLALMG</sequence>
<name>A0ABM6RCR3_9RHOB</name>
<reference evidence="4 5" key="1">
    <citation type="journal article" date="2017" name="Genome Biol. Evol.">
        <title>Trajectories and Drivers of Genome Evolution in Surface-Associated Marine Phaeobacter.</title>
        <authorList>
            <person name="Freese H.M."/>
            <person name="Sikorski J."/>
            <person name="Bunk B."/>
            <person name="Scheuner C."/>
            <person name="Meier-Kolthoff J.P."/>
            <person name="Sproer C."/>
            <person name="Gram L."/>
            <person name="Overmann J."/>
        </authorList>
    </citation>
    <scope>NUCLEOTIDE SEQUENCE [LARGE SCALE GENOMIC DNA]</scope>
    <source>
        <strain evidence="4 5">P66</strain>
    </source>
</reference>
<comment type="pathway">
    <text evidence="1">Bacterial outer membrane biogenesis; LPS O-antigen biosynthesis.</text>
</comment>
<evidence type="ECO:0000256" key="1">
    <source>
        <dbReference type="ARBA" id="ARBA00005125"/>
    </source>
</evidence>
<comment type="similarity">
    <text evidence="2">Belongs to the NAD(P)-dependent epimerase/dehydratase family.</text>
</comment>
<dbReference type="RefSeq" id="WP_102854849.1">
    <property type="nucleotide sequence ID" value="NZ_CP010599.1"/>
</dbReference>
<protein>
    <submittedName>
        <fullName evidence="4">NAD dependent epimerase/dehydratase</fullName>
    </submittedName>
</protein>
<dbReference type="Pfam" id="PF01370">
    <property type="entry name" value="Epimerase"/>
    <property type="match status" value="1"/>
</dbReference>
<dbReference type="Gene3D" id="3.40.50.720">
    <property type="entry name" value="NAD(P)-binding Rossmann-like Domain"/>
    <property type="match status" value="1"/>
</dbReference>
<organism evidence="4 5">
    <name type="scientific">Phaeobacter inhibens</name>
    <dbReference type="NCBI Taxonomy" id="221822"/>
    <lineage>
        <taxon>Bacteria</taxon>
        <taxon>Pseudomonadati</taxon>
        <taxon>Pseudomonadota</taxon>
        <taxon>Alphaproteobacteria</taxon>
        <taxon>Rhodobacterales</taxon>
        <taxon>Roseobacteraceae</taxon>
        <taxon>Phaeobacter</taxon>
    </lineage>
</organism>
<evidence type="ECO:0000313" key="5">
    <source>
        <dbReference type="Proteomes" id="UP000236536"/>
    </source>
</evidence>
<reference evidence="4 5" key="2">
    <citation type="journal article" date="2017" name="Int. J. Syst. Evol. Microbiol.">
        <title>Adaptation of Surface-Associated Bacteria to the Open Ocean: A Genomically Distinct Subpopulation of Phaeobacter gallaeciensis Colonizes Pacific Mesozooplankton.</title>
        <authorList>
            <person name="Freese H.M."/>
            <person name="Methner A."/>
            <person name="Overmann J."/>
        </authorList>
    </citation>
    <scope>NUCLEOTIDE SEQUENCE [LARGE SCALE GENOMIC DNA]</scope>
    <source>
        <strain evidence="4 5">P66</strain>
    </source>
</reference>
<dbReference type="SUPFAM" id="SSF51735">
    <property type="entry name" value="NAD(P)-binding Rossmann-fold domains"/>
    <property type="match status" value="1"/>
</dbReference>
<evidence type="ECO:0000256" key="2">
    <source>
        <dbReference type="ARBA" id="ARBA00007637"/>
    </source>
</evidence>
<dbReference type="EMBL" id="CP010705">
    <property type="protein sequence ID" value="AUQ94167.1"/>
    <property type="molecule type" value="Genomic_DNA"/>
</dbReference>
<dbReference type="Proteomes" id="UP000236536">
    <property type="component" value="Chromosome"/>
</dbReference>
<evidence type="ECO:0000313" key="4">
    <source>
        <dbReference type="EMBL" id="AUQ94167.1"/>
    </source>
</evidence>
<feature type="domain" description="NAD-dependent epimerase/dehydratase" evidence="3">
    <location>
        <begin position="9"/>
        <end position="224"/>
    </location>
</feature>
<gene>
    <name evidence="4" type="ORF">PhaeoP66_01374</name>
</gene>
<dbReference type="PANTHER" id="PTHR43000">
    <property type="entry name" value="DTDP-D-GLUCOSE 4,6-DEHYDRATASE-RELATED"/>
    <property type="match status" value="1"/>
</dbReference>
<dbReference type="InterPro" id="IPR001509">
    <property type="entry name" value="Epimerase_deHydtase"/>
</dbReference>
<accession>A0ABM6RCR3</accession>
<proteinExistence type="inferred from homology"/>